<proteinExistence type="predicted"/>
<feature type="domain" description="DUF5600" evidence="1">
    <location>
        <begin position="64"/>
        <end position="131"/>
    </location>
</feature>
<accession>A0A183CZZ1</accession>
<sequence length="136" mass="16154">LIRVRGALMWSLSRILESPEVPKVFIGSFCVAADKDIKGEIHEIFTEEYVDFFDELKLLPSATNVRKLNDVIKRARKLKTHAMIMESLLRQMWWKSRGELKRVVNAPNLTRMWEEYKYRLRIADSDLPDIQWAVFW</sequence>
<organism evidence="2">
    <name type="scientific">Gongylonema pulchrum</name>
    <dbReference type="NCBI Taxonomy" id="637853"/>
    <lineage>
        <taxon>Eukaryota</taxon>
        <taxon>Metazoa</taxon>
        <taxon>Ecdysozoa</taxon>
        <taxon>Nematoda</taxon>
        <taxon>Chromadorea</taxon>
        <taxon>Rhabditida</taxon>
        <taxon>Spirurina</taxon>
        <taxon>Spiruromorpha</taxon>
        <taxon>Spiruroidea</taxon>
        <taxon>Gongylonematidae</taxon>
        <taxon>Gongylonema</taxon>
    </lineage>
</organism>
<protein>
    <submittedName>
        <fullName evidence="2">DUF5600 domain-containing protein</fullName>
    </submittedName>
</protein>
<reference evidence="2" key="1">
    <citation type="submission" date="2016-06" db="UniProtKB">
        <authorList>
            <consortium name="WormBaseParasite"/>
        </authorList>
    </citation>
    <scope>IDENTIFICATION</scope>
</reference>
<dbReference type="Gene3D" id="1.10.268.20">
    <property type="match status" value="1"/>
</dbReference>
<dbReference type="Gene3D" id="3.40.50.300">
    <property type="entry name" value="P-loop containing nucleotide triphosphate hydrolases"/>
    <property type="match status" value="1"/>
</dbReference>
<dbReference type="Pfam" id="PF18150">
    <property type="entry name" value="DUF5600"/>
    <property type="match status" value="1"/>
</dbReference>
<dbReference type="InterPro" id="IPR027417">
    <property type="entry name" value="P-loop_NTPase"/>
</dbReference>
<dbReference type="InterPro" id="IPR040990">
    <property type="entry name" value="DUF5600"/>
</dbReference>
<name>A0A183CZZ1_9BILA</name>
<dbReference type="AlphaFoldDB" id="A0A183CZZ1"/>
<evidence type="ECO:0000259" key="1">
    <source>
        <dbReference type="Pfam" id="PF18150"/>
    </source>
</evidence>
<evidence type="ECO:0000313" key="2">
    <source>
        <dbReference type="WBParaSite" id="GPUH_0000203701-mRNA-1"/>
    </source>
</evidence>
<dbReference type="WBParaSite" id="GPUH_0000203701-mRNA-1">
    <property type="protein sequence ID" value="GPUH_0000203701-mRNA-1"/>
    <property type="gene ID" value="GPUH_0000203701"/>
</dbReference>